<feature type="transmembrane region" description="Helical" evidence="24">
    <location>
        <begin position="329"/>
        <end position="350"/>
    </location>
</feature>
<dbReference type="InterPro" id="IPR003591">
    <property type="entry name" value="Leu-rich_rpt_typical-subtyp"/>
</dbReference>
<dbReference type="Pfam" id="PF00560">
    <property type="entry name" value="LRR_1"/>
    <property type="match status" value="4"/>
</dbReference>
<dbReference type="GO" id="GO:0005524">
    <property type="term" value="F:ATP binding"/>
    <property type="evidence" value="ECO:0007669"/>
    <property type="project" value="UniProtKB-UniRule"/>
</dbReference>
<keyword evidence="16 23" id="KW-0067">ATP-binding</keyword>
<dbReference type="InterPro" id="IPR011009">
    <property type="entry name" value="Kinase-like_dom_sf"/>
</dbReference>
<dbReference type="GO" id="GO:0005886">
    <property type="term" value="C:plasma membrane"/>
    <property type="evidence" value="ECO:0007669"/>
    <property type="project" value="UniProtKB-SubCell"/>
</dbReference>
<keyword evidence="15 26" id="KW-0418">Kinase</keyword>
<reference evidence="26 27" key="1">
    <citation type="submission" date="2019-04" db="EMBL/GenBank/DDBJ databases">
        <title>An improved genome assembly and genetic linkage map for asparagus bean, Vigna unguiculata ssp. sesquipedialis.</title>
        <authorList>
            <person name="Xia Q."/>
            <person name="Zhang R."/>
            <person name="Dong Y."/>
        </authorList>
    </citation>
    <scope>NUCLEOTIDE SEQUENCE [LARGE SCALE GENOMIC DNA]</scope>
    <source>
        <tissue evidence="26">Leaf</tissue>
    </source>
</reference>
<dbReference type="PROSITE" id="PS00107">
    <property type="entry name" value="PROTEIN_KINASE_ATP"/>
    <property type="match status" value="1"/>
</dbReference>
<dbReference type="Gene3D" id="3.80.10.10">
    <property type="entry name" value="Ribonuclease Inhibitor"/>
    <property type="match status" value="8"/>
</dbReference>
<dbReference type="EC" id="2.7.11.1" evidence="5"/>
<proteinExistence type="inferred from homology"/>
<evidence type="ECO:0000259" key="25">
    <source>
        <dbReference type="PROSITE" id="PS50011"/>
    </source>
</evidence>
<dbReference type="InterPro" id="IPR000719">
    <property type="entry name" value="Prot_kinase_dom"/>
</dbReference>
<keyword evidence="14 23" id="KW-0547">Nucleotide-binding</keyword>
<sequence>MRNLRNSEEKKKNGRCESNTDREALLSFKSQVTDPKNALSAWSTNSSHCMWYGVTCSKLGNRVQSLNLPGLSLSGKLPPHLSNLTFLHSLDLSNNNFHGQIPTHFAHLSLLNVIHLSSNNLSGQIPPSFADLSSLKNLSLARNRLDGDIPTELGNLLNLSILQISENNFSGKFPTSIFNISSLVFLSVTQNKLTGNIPEEIGECSTLKSLTMARNKFNGSIPTKIGNLASLENLDLSLNSLSGPIPQSLEKLEYMQKLNLSFNHLEGEVPKKGLFTNLTKFDVRAALAQLLFQKEEKVSELLLVLVPAVYINLALIHIYPISICSGKEVFHILMGVGCVILGGLWMYNGIPRMEMCIRDRDKIWERERGPDPTIRGEALLSFKSQVTDPKNALSAWSTNSNHCNWYGVRCSKVGNRVQSLNLPGLSLSGKLPPHLSNLTFLHSLDLSNNTFHGQIPQSFGNLSSLEVLSLARNALEGEIPTELGNLRNLSFLQISVNNFSGNFPTSIFNISSLVYLFMTRNKLTGVIPNSISNASHLQEIDLSNNKFTGPIPLFYNLNLTRFALGNNFFSSTTSLNFQFFNSLRNSTQLQIVMINDNLLAGELPSSVANLSRNLEDFCVANNFLTGTIPRGMKKFQNLISLSFENNSFTGELSSEIGALNTLQRLAIHSNRLSGDIPDIFGNLTNLFILTMGNNQLSGRIHQSIGQCKRLSFLDLSMNRLGGTVSNEIFQLSSLRMLNLAGNSLQGPLPPMVGNMEQLETLYISDNQLSGNIPEKIGECLTLKSLKMARNKFNGSIPTNIGNLSSLETLDLSLNSLTGPIPQSLEKLEYMQKLNLSFNHLEGEVPTKGLFTNLTKFDLRGCRSKCLEVEGELPTCNTDREALLSFKSQVTDPKNALSAWSTNSNHCNWYGVRCSKVGNRVQSLNLPGLSLSGKLPPHLSNLTFLHSLDLSNNTFHGQIPQSFGNLSSLEVLSLARNALEGEIPTELGNLRNLSFLQISVNNFSGNFPTSIFNISSLVYLFMTRNKLTGELPQNFGLLLRNLKSLYLATNMFEGVIPNSISNASHLQEIDLSNNKFTGPIPLFYNLNLTRFALGNNFFSSTTSLNFQFFNSLRNSTQLQIVMINDNLLAGELPSSVANLSRNLEDFCVANNFLTGTIPRGMKKFQNLISLSFENNSFTGELSSEIGALNTLQRLAIHSNRLSGDIPDIFGNLTNLFILTMGNNQLSGRIHQSIGQCKRLSFLDLSMNRLGGTVSNEIFQLSSLRMLNLAGNSLQGPLPPMVGNMEQLETLYISDNQLSGNIPEKIGECLTLKSLKMARNKFNGSIPTNIGNLSSLETLDLSLNSLTGPIPQSLEKLEYMQKLNLSFNHLEGEVPTKGLFTNLTKFDLRGNNQLCSLSKEIVQNLGVLPCVVGKKKRKFLLPTMFAVVGATALFISVLFLFWTMKKKRKERKTLVSSDPFMGLSKNITYGDIRIATNNFAAENLIGKGGFGSVYKGVFSFSTGETVTLAVKVLDLQQSKASKSFNAECEALKNVRHRNLVKVITSCSSLDYKGEEFKAIVMQFMPNGNLDFKIHPGDEDSGSLLNLMQRLSIAIDVASALEYLHHDCDPPIAHCDLKPANVLLDENMTAHVVDFGLARFLCQNTSEKQSSTLGLKGSIGYIAPEYGFGSKASTEGDAYSFGILLLEMFTAKRPSDEMFKEGLSLNKFVSSMDENEVVKVADRRLIEDYECSTQSSNSDDGSSGFDSNTHWMHKAEECIGDVLRVGLSCAADQPKERWNMREALSKLHAIKHSMLAF</sequence>
<comment type="similarity">
    <text evidence="3">Belongs to the protein kinase superfamily. Ser/Thr protein kinase family.</text>
</comment>
<evidence type="ECO:0000256" key="22">
    <source>
        <dbReference type="ARBA" id="ARBA00048679"/>
    </source>
</evidence>
<dbReference type="SMART" id="SM00369">
    <property type="entry name" value="LRR_TYP"/>
    <property type="match status" value="17"/>
</dbReference>
<dbReference type="Pfam" id="PF08263">
    <property type="entry name" value="LRRNT_2"/>
    <property type="match status" value="3"/>
</dbReference>
<keyword evidence="17 24" id="KW-1133">Transmembrane helix</keyword>
<comment type="similarity">
    <text evidence="4">Belongs to the RLP family.</text>
</comment>
<evidence type="ECO:0000256" key="6">
    <source>
        <dbReference type="ARBA" id="ARBA00022475"/>
    </source>
</evidence>
<dbReference type="SUPFAM" id="SSF52058">
    <property type="entry name" value="L domain-like"/>
    <property type="match status" value="4"/>
</dbReference>
<evidence type="ECO:0000256" key="13">
    <source>
        <dbReference type="ARBA" id="ARBA00022737"/>
    </source>
</evidence>
<evidence type="ECO:0000313" key="27">
    <source>
        <dbReference type="Proteomes" id="UP000501690"/>
    </source>
</evidence>
<dbReference type="InterPro" id="IPR001611">
    <property type="entry name" value="Leu-rich_rpt"/>
</dbReference>
<dbReference type="FunFam" id="3.80.10.10:FF:000101">
    <property type="entry name" value="LRR receptor-like serine/threonine-protein kinase ERECTA"/>
    <property type="match status" value="3"/>
</dbReference>
<keyword evidence="10" id="KW-0808">Transferase</keyword>
<evidence type="ECO:0000256" key="16">
    <source>
        <dbReference type="ARBA" id="ARBA00022840"/>
    </source>
</evidence>
<dbReference type="Gene3D" id="1.10.510.10">
    <property type="entry name" value="Transferase(Phosphotransferase) domain 1"/>
    <property type="match status" value="1"/>
</dbReference>
<dbReference type="SMART" id="SM00365">
    <property type="entry name" value="LRR_SD22"/>
    <property type="match status" value="12"/>
</dbReference>
<keyword evidence="18 24" id="KW-0472">Membrane</keyword>
<dbReference type="SMART" id="SM00220">
    <property type="entry name" value="S_TKc"/>
    <property type="match status" value="1"/>
</dbReference>
<dbReference type="PROSITE" id="PS50011">
    <property type="entry name" value="PROTEIN_KINASE_DOM"/>
    <property type="match status" value="1"/>
</dbReference>
<feature type="binding site" evidence="23">
    <location>
        <position position="1509"/>
    </location>
    <ligand>
        <name>ATP</name>
        <dbReference type="ChEBI" id="CHEBI:30616"/>
    </ligand>
</feature>
<keyword evidence="20" id="KW-0325">Glycoprotein</keyword>
<keyword evidence="27" id="KW-1185">Reference proteome</keyword>
<evidence type="ECO:0000256" key="9">
    <source>
        <dbReference type="ARBA" id="ARBA00022614"/>
    </source>
</evidence>
<evidence type="ECO:0000256" key="12">
    <source>
        <dbReference type="ARBA" id="ARBA00022729"/>
    </source>
</evidence>
<dbReference type="EMBL" id="CP039355">
    <property type="protein sequence ID" value="QCE15500.1"/>
    <property type="molecule type" value="Genomic_DNA"/>
</dbReference>
<evidence type="ECO:0000256" key="3">
    <source>
        <dbReference type="ARBA" id="ARBA00008684"/>
    </source>
</evidence>
<dbReference type="InterPro" id="IPR001245">
    <property type="entry name" value="Ser-Thr/Tyr_kinase_cat_dom"/>
</dbReference>
<dbReference type="SUPFAM" id="SSF56112">
    <property type="entry name" value="Protein kinase-like (PK-like)"/>
    <property type="match status" value="1"/>
</dbReference>
<evidence type="ECO:0000256" key="1">
    <source>
        <dbReference type="ARBA" id="ARBA00004162"/>
    </source>
</evidence>
<feature type="transmembrane region" description="Helical" evidence="24">
    <location>
        <begin position="1417"/>
        <end position="1440"/>
    </location>
</feature>
<dbReference type="InterPro" id="IPR051809">
    <property type="entry name" value="Plant_receptor-like_S/T_kinase"/>
</dbReference>
<dbReference type="FunFam" id="1.10.510.10:FF:000358">
    <property type="entry name" value="Putative leucine-rich repeat receptor-like serine/threonine-protein kinase"/>
    <property type="match status" value="1"/>
</dbReference>
<comment type="subcellular location">
    <subcellularLocation>
        <location evidence="1">Cell membrane</location>
        <topology evidence="1">Single-pass membrane protein</topology>
    </subcellularLocation>
    <subcellularLocation>
        <location evidence="2">Membrane</location>
        <topology evidence="2">Single-pass type I membrane protein</topology>
    </subcellularLocation>
</comment>
<keyword evidence="12" id="KW-0732">Signal</keyword>
<protein>
    <recommendedName>
        <fullName evidence="5">non-specific serine/threonine protein kinase</fullName>
        <ecNumber evidence="5">2.7.11.1</ecNumber>
    </recommendedName>
</protein>
<keyword evidence="6" id="KW-1003">Cell membrane</keyword>
<dbReference type="Proteomes" id="UP000501690">
    <property type="component" value="Linkage Group LG11"/>
</dbReference>
<evidence type="ECO:0000256" key="8">
    <source>
        <dbReference type="ARBA" id="ARBA00022553"/>
    </source>
</evidence>
<dbReference type="FunFam" id="3.30.200.20:FF:000432">
    <property type="entry name" value="LRR receptor-like serine/threonine-protein kinase EFR"/>
    <property type="match status" value="1"/>
</dbReference>
<dbReference type="Pfam" id="PF07714">
    <property type="entry name" value="PK_Tyr_Ser-Thr"/>
    <property type="match status" value="1"/>
</dbReference>
<dbReference type="InterPro" id="IPR008271">
    <property type="entry name" value="Ser/Thr_kinase_AS"/>
</dbReference>
<evidence type="ECO:0000256" key="5">
    <source>
        <dbReference type="ARBA" id="ARBA00012513"/>
    </source>
</evidence>
<organism evidence="26 27">
    <name type="scientific">Vigna unguiculata</name>
    <name type="common">Cowpea</name>
    <dbReference type="NCBI Taxonomy" id="3917"/>
    <lineage>
        <taxon>Eukaryota</taxon>
        <taxon>Viridiplantae</taxon>
        <taxon>Streptophyta</taxon>
        <taxon>Embryophyta</taxon>
        <taxon>Tracheophyta</taxon>
        <taxon>Spermatophyta</taxon>
        <taxon>Magnoliopsida</taxon>
        <taxon>eudicotyledons</taxon>
        <taxon>Gunneridae</taxon>
        <taxon>Pentapetalae</taxon>
        <taxon>rosids</taxon>
        <taxon>fabids</taxon>
        <taxon>Fabales</taxon>
        <taxon>Fabaceae</taxon>
        <taxon>Papilionoideae</taxon>
        <taxon>50 kb inversion clade</taxon>
        <taxon>NPAAA clade</taxon>
        <taxon>indigoferoid/millettioid clade</taxon>
        <taxon>Phaseoleae</taxon>
        <taxon>Vigna</taxon>
    </lineage>
</organism>
<accession>A0A4D6NNQ6</accession>
<dbReference type="FunFam" id="3.80.10.10:FF:000288">
    <property type="entry name" value="LRR receptor-like serine/threonine-protein kinase EFR"/>
    <property type="match status" value="2"/>
</dbReference>
<dbReference type="InterPro" id="IPR013210">
    <property type="entry name" value="LRR_N_plant-typ"/>
</dbReference>
<feature type="domain" description="Protein kinase" evidence="25">
    <location>
        <begin position="1477"/>
        <end position="1792"/>
    </location>
</feature>
<dbReference type="Pfam" id="PF13855">
    <property type="entry name" value="LRR_8"/>
    <property type="match status" value="1"/>
</dbReference>
<keyword evidence="11 24" id="KW-0812">Transmembrane</keyword>
<evidence type="ECO:0000256" key="17">
    <source>
        <dbReference type="ARBA" id="ARBA00022989"/>
    </source>
</evidence>
<keyword evidence="13" id="KW-0677">Repeat</keyword>
<dbReference type="SUPFAM" id="SSF52047">
    <property type="entry name" value="RNI-like"/>
    <property type="match status" value="1"/>
</dbReference>
<evidence type="ECO:0000256" key="2">
    <source>
        <dbReference type="ARBA" id="ARBA00004479"/>
    </source>
</evidence>
<comment type="catalytic activity">
    <reaction evidence="22">
        <text>L-seryl-[protein] + ATP = O-phospho-L-seryl-[protein] + ADP + H(+)</text>
        <dbReference type="Rhea" id="RHEA:17989"/>
        <dbReference type="Rhea" id="RHEA-COMP:9863"/>
        <dbReference type="Rhea" id="RHEA-COMP:11604"/>
        <dbReference type="ChEBI" id="CHEBI:15378"/>
        <dbReference type="ChEBI" id="CHEBI:29999"/>
        <dbReference type="ChEBI" id="CHEBI:30616"/>
        <dbReference type="ChEBI" id="CHEBI:83421"/>
        <dbReference type="ChEBI" id="CHEBI:456216"/>
        <dbReference type="EC" id="2.7.11.1"/>
    </reaction>
</comment>
<keyword evidence="19 26" id="KW-0675">Receptor</keyword>
<keyword evidence="9" id="KW-0433">Leucine-rich repeat</keyword>
<evidence type="ECO:0000256" key="20">
    <source>
        <dbReference type="ARBA" id="ARBA00023180"/>
    </source>
</evidence>
<keyword evidence="8" id="KW-0597">Phosphoprotein</keyword>
<dbReference type="InterPro" id="IPR017441">
    <property type="entry name" value="Protein_kinase_ATP_BS"/>
</dbReference>
<dbReference type="PROSITE" id="PS00108">
    <property type="entry name" value="PROTEIN_KINASE_ST"/>
    <property type="match status" value="1"/>
</dbReference>
<dbReference type="GO" id="GO:0004674">
    <property type="term" value="F:protein serine/threonine kinase activity"/>
    <property type="evidence" value="ECO:0007669"/>
    <property type="project" value="UniProtKB-KW"/>
</dbReference>
<evidence type="ECO:0000256" key="21">
    <source>
        <dbReference type="ARBA" id="ARBA00047899"/>
    </source>
</evidence>
<evidence type="ECO:0000313" key="26">
    <source>
        <dbReference type="EMBL" id="QCE15500.1"/>
    </source>
</evidence>
<dbReference type="PANTHER" id="PTHR27008">
    <property type="entry name" value="OS04G0122200 PROTEIN"/>
    <property type="match status" value="1"/>
</dbReference>
<evidence type="ECO:0000256" key="15">
    <source>
        <dbReference type="ARBA" id="ARBA00022777"/>
    </source>
</evidence>
<dbReference type="InterPro" id="IPR032675">
    <property type="entry name" value="LRR_dom_sf"/>
</dbReference>
<evidence type="ECO:0000256" key="23">
    <source>
        <dbReference type="PROSITE-ProRule" id="PRU10141"/>
    </source>
</evidence>
<dbReference type="Pfam" id="PF23598">
    <property type="entry name" value="LRR_14"/>
    <property type="match status" value="4"/>
</dbReference>
<evidence type="ECO:0000256" key="10">
    <source>
        <dbReference type="ARBA" id="ARBA00022679"/>
    </source>
</evidence>
<name>A0A4D6NNQ6_VIGUN</name>
<feature type="transmembrane region" description="Helical" evidence="24">
    <location>
        <begin position="301"/>
        <end position="323"/>
    </location>
</feature>
<evidence type="ECO:0000256" key="14">
    <source>
        <dbReference type="ARBA" id="ARBA00022741"/>
    </source>
</evidence>
<dbReference type="Gene3D" id="3.30.200.20">
    <property type="entry name" value="Phosphorylase Kinase, domain 1"/>
    <property type="match status" value="1"/>
</dbReference>
<evidence type="ECO:0000256" key="24">
    <source>
        <dbReference type="SAM" id="Phobius"/>
    </source>
</evidence>
<dbReference type="InterPro" id="IPR055414">
    <property type="entry name" value="LRR_R13L4/SHOC2-like"/>
</dbReference>
<gene>
    <name evidence="26" type="ORF">DEO72_LG11g2511</name>
</gene>
<dbReference type="PANTHER" id="PTHR27008:SF605">
    <property type="entry name" value="PROTEIN KINASE DOMAIN-CONTAINING PROTEIN"/>
    <property type="match status" value="1"/>
</dbReference>
<evidence type="ECO:0000256" key="4">
    <source>
        <dbReference type="ARBA" id="ARBA00009592"/>
    </source>
</evidence>
<keyword evidence="7" id="KW-0723">Serine/threonine-protein kinase</keyword>
<evidence type="ECO:0000256" key="7">
    <source>
        <dbReference type="ARBA" id="ARBA00022527"/>
    </source>
</evidence>
<dbReference type="FunFam" id="3.80.10.10:FF:000111">
    <property type="entry name" value="LRR receptor-like serine/threonine-protein kinase ERECTA"/>
    <property type="match status" value="1"/>
</dbReference>
<evidence type="ECO:0000256" key="19">
    <source>
        <dbReference type="ARBA" id="ARBA00023170"/>
    </source>
</evidence>
<evidence type="ECO:0000256" key="18">
    <source>
        <dbReference type="ARBA" id="ARBA00023136"/>
    </source>
</evidence>
<evidence type="ECO:0000256" key="11">
    <source>
        <dbReference type="ARBA" id="ARBA00022692"/>
    </source>
</evidence>
<comment type="catalytic activity">
    <reaction evidence="21">
        <text>L-threonyl-[protein] + ATP = O-phospho-L-threonyl-[protein] + ADP + H(+)</text>
        <dbReference type="Rhea" id="RHEA:46608"/>
        <dbReference type="Rhea" id="RHEA-COMP:11060"/>
        <dbReference type="Rhea" id="RHEA-COMP:11605"/>
        <dbReference type="ChEBI" id="CHEBI:15378"/>
        <dbReference type="ChEBI" id="CHEBI:30013"/>
        <dbReference type="ChEBI" id="CHEBI:30616"/>
        <dbReference type="ChEBI" id="CHEBI:61977"/>
        <dbReference type="ChEBI" id="CHEBI:456216"/>
        <dbReference type="EC" id="2.7.11.1"/>
    </reaction>
</comment>